<protein>
    <submittedName>
        <fullName evidence="3">Glycine/betaine/sarcosine/D-proline family reductase selenoprotein B</fullName>
    </submittedName>
</protein>
<dbReference type="InterPro" id="IPR048083">
    <property type="entry name" value="GrdB-like"/>
</dbReference>
<evidence type="ECO:0000313" key="4">
    <source>
        <dbReference type="Proteomes" id="UP000467132"/>
    </source>
</evidence>
<comment type="caution">
    <text evidence="3">The sequence shown here is derived from an EMBL/GenBank/DDBJ whole genome shotgun (WGS) entry which is preliminary data.</text>
</comment>
<dbReference type="Proteomes" id="UP000467132">
    <property type="component" value="Unassembled WGS sequence"/>
</dbReference>
<gene>
    <name evidence="3" type="ORF">D3Z33_09305</name>
</gene>
<keyword evidence="2" id="KW-0560">Oxidoreductase</keyword>
<dbReference type="InterPro" id="IPR010187">
    <property type="entry name" value="Various_sel_PB"/>
</dbReference>
<dbReference type="NCBIfam" id="TIGR01918">
    <property type="entry name" value="various_sel_PB"/>
    <property type="match status" value="1"/>
</dbReference>
<dbReference type="AlphaFoldDB" id="A0A845QZ58"/>
<organism evidence="3 4">
    <name type="scientific">Senegalia massiliensis</name>
    <dbReference type="NCBI Taxonomy" id="1720316"/>
    <lineage>
        <taxon>Bacteria</taxon>
        <taxon>Bacillati</taxon>
        <taxon>Bacillota</taxon>
        <taxon>Clostridia</taxon>
        <taxon>Eubacteriales</taxon>
        <taxon>Clostridiaceae</taxon>
        <taxon>Senegalia</taxon>
    </lineage>
</organism>
<dbReference type="EMBL" id="QXXA01000010">
    <property type="protein sequence ID" value="NBI07049.1"/>
    <property type="molecule type" value="Genomic_DNA"/>
</dbReference>
<dbReference type="Pfam" id="PF07355">
    <property type="entry name" value="GRDB"/>
    <property type="match status" value="1"/>
</dbReference>
<reference evidence="3 4" key="1">
    <citation type="submission" date="2018-08" db="EMBL/GenBank/DDBJ databases">
        <title>Murine metabolic-syndrome-specific gut microbial biobank.</title>
        <authorList>
            <person name="Liu C."/>
        </authorList>
    </citation>
    <scope>NUCLEOTIDE SEQUENCE [LARGE SCALE GENOMIC DNA]</scope>
    <source>
        <strain evidence="3 4">583</strain>
    </source>
</reference>
<accession>A0A845QZ58</accession>
<dbReference type="NCBIfam" id="NF041545">
    <property type="entry name" value="GrdB_like_no_Se"/>
    <property type="match status" value="1"/>
</dbReference>
<evidence type="ECO:0000313" key="3">
    <source>
        <dbReference type="EMBL" id="NBI07049.1"/>
    </source>
</evidence>
<evidence type="ECO:0000256" key="2">
    <source>
        <dbReference type="ARBA" id="ARBA00023002"/>
    </source>
</evidence>
<keyword evidence="4" id="KW-1185">Reference proteome</keyword>
<keyword evidence="1" id="KW-0712">Selenocysteine</keyword>
<name>A0A845QZ58_9CLOT</name>
<dbReference type="GO" id="GO:0050485">
    <property type="term" value="F:oxidoreductase activity, acting on X-H and Y-H to form an X-Y bond, with a disulfide as acceptor"/>
    <property type="evidence" value="ECO:0007669"/>
    <property type="project" value="InterPro"/>
</dbReference>
<sequence length="173" mass="19066">MNVLMIFDQIQAGMGGKEKADIAPGGKKGEIGSVPMIKPHLAEVDGKVSACLYCGDKYFKDNQEELERKMIGMVKKLNPDVVICGPAYNYEGYAYMSAVLAHKINENTDIPGLAAMSKENQDVIAKYKDIVNIVKMPKKGGTGLNKSLSNISILAEKMFKKENIEQLKKDICY</sequence>
<dbReference type="OrthoDB" id="9764267at2"/>
<dbReference type="RefSeq" id="WP_160197526.1">
    <property type="nucleotide sequence ID" value="NZ_QXXA01000010.1"/>
</dbReference>
<evidence type="ECO:0000256" key="1">
    <source>
        <dbReference type="ARBA" id="ARBA00022933"/>
    </source>
</evidence>
<proteinExistence type="predicted"/>